<accession>A0A0G0XD41</accession>
<evidence type="ECO:0000313" key="4">
    <source>
        <dbReference type="Proteomes" id="UP000034920"/>
    </source>
</evidence>
<evidence type="ECO:0000313" key="3">
    <source>
        <dbReference type="EMBL" id="KKS22785.1"/>
    </source>
</evidence>
<sequence>MTSVNGEGSAYYYVRARVSVAFTQYPSDALASPNRQMNNIIVSNNPVSDTIHVVWTQNIASPATIKSDTISVTTAATPASAEFINNNQITYTGGADSGLENLGNENYIKTSDGTLHLFTTTSNLSVKCGSIYTVGLLYYQSTDGSTWTCQGEITNHPSALVPSVAKDSSDNIYLVYAKAGLGTSSATLDADLWFRKLTYSGGTWTIGSQRVIAAGATSTLGYALPSIVVEDTDRIWVTATIEDTSRNYNRTVLYYSSDLTDNPTWTESYTGIYFDKVWSYYSSVYSNETTDAGNTTTADVQMAKNTGDIIYFGRTAQFNHVSWSLSTNGTSTGRVGWEYYDGDSWELLALNSANPYSTENTHFNTSTSVMFPVPSDWATTSINGEGDSYYYVRARVTNSYTTAPVGTIMMNAFSSPANNLDVTDDSAQLVRYGTDKVAVIFSDDNYQYYMRTRTDTDPAGQWSDPPTRITPHADGGNLYGTDFKALGTSSGNILMVYKQYYYNPEIRFTYYNGATWSLPVTLFYNTPLDRNFEEYGQLIDLATDDTNVWVFSYDTSQLTSKEYTNRDWLGTTGQGILSYKKGVPPFTSSDFDANATPVISYNGFFDNVWTFDSSATTYSNKTSEAMSKGEPSQIWRYTNSTYTDYDQYSIDMEPYFSRAWTYASGAFTDATYNVAQAGSPSASTLMTSTGDILYLGNDKQIDSVGWTLSTPGAGGTVEWEYWNGASWSSLSLISSNNINLTGNGDIIFTVPGDWVTTTLGSDNSAKYYIRARATGNYSTPPVESYLGPNVPLADNGDIIYLGGETSFSFLMWYIERRGVIADDSFIWEYWNGTTWSSLESYYIWHDFTHDFSSWSDFLFFNKPADWATTSVNGEGGSYYYVRGRATADYSEIPFGTLDFELAGDLPIPGDIDDITYYGKSTKFETVNMDQIDGPSTYYTSNGARGGSVVWEYYNGSAWAPLTKFTEVAGANYYGREYWQYVSFKPPGDWSTTAVNGEGTSYYYVRSRVTQEYSDPPILSQVLAAQPTTWAVVESTVESEAYNIAWVDGMANTGIADNNTNYVAIRGNFIGGGGEPSNTTPNSPSTLTQYKSDGTTVIATGGTTDETTVVLKMTVSDTDNPEVLTPQFEVREVGTAFSNTSTNTGSNVNYAGTPLTASVTVNGLVNDSSYHWQARVCDDESACSAWVAYGGNLESAADFIIDTGAVGTGPTGTIVINNGDGYTDSVGVTLSLTVEDDTTADADIDMLLSNVSDFAGASWEDFSATRLWTLSSGDGIKTVYVKYRDTDTNESSSYNDTIILDANRAPTGRLVINSDNGKASGDSAEYTNDRSVKLYISVDQDGGTKVQQMKISNDKNFRDADWESYAEEKDWRLTNNDGLKTVYIKIRDEAGNESNRFSESITLDTTPPELQITRIETAQSSGGTYYSTSTNLSFYGIAEADSKVKMVLNGSADTSETDVLGDKKWQFTDTTLNNGNNGVLFEAKDNANNRTILSVHVVVDSSGESFPDEVNEQIGLQVPIGSPIKEPKLTNITTREVVEDTDLCYKPMTYEGKVFDFFTFEKKVKLPKVNGTFYAIEPDGEGGWFIGGKFNKVGKEIVSNVVHILPNGQVDKNWAAFIDGEVYTIELDKQNEMVYLGGNFTYVNDIQKKNIAAVSTETGILTKFNPKVNSVVLSLEKHVSEPTLYAATCTGPEVIDPATTEPYFDSELRAPTINTVDYIYEPQTGTSVALISWVNPESAPVSYVDVSTDPDFKTYYNKHVPGTDNTVGPVGFDNTSKTSTQAELTIYPDSIYYARLYNGEHSPSTSFSIKSKKNAVDTYPPEPPKPAQGQKPDEDLNAPWFILPEGIDMSEPDDTLVTILWVNPHKKVTYVDISTEPEFDDYFNKKVTPVPETMASEGFRLEESTTLTESIGGMFDTQDKEPPGQVKKQTQLKLRPYTRYYVRLYNGKHSPVTSFVLPEITAEPDTTVPDVIINKTLDESTVQPPTTTDPIQTVTETTLPDTSQETPTYSYVEEPNFITVDTETSDVSEGPPVGGTVLGIASDSNTSHIYIAGSFNEVINERREQLAAIDTYNTQTTDWDPSANDSVTNIVYEPSGNKIYAAGLFDMIGGKNRNGVAQIDPRTGEVTNWNPYCYWWLILSIAAFVITSMYYGLIANQDERPFMWWFVPLLTGIAALLGDQYAHNFYIPTRYDHFMWLFVLIALAIPSISYILYTKRDEKKRVNKIFGGPTAPQDTAQNTPQNPASVPYFPSPPQPMQPSIQPGIS</sequence>
<keyword evidence="2" id="KW-1133">Transmembrane helix</keyword>
<keyword evidence="2" id="KW-0472">Membrane</keyword>
<reference evidence="3 4" key="1">
    <citation type="journal article" date="2015" name="Nature">
        <title>rRNA introns, odd ribosomes, and small enigmatic genomes across a large radiation of phyla.</title>
        <authorList>
            <person name="Brown C.T."/>
            <person name="Hug L.A."/>
            <person name="Thomas B.C."/>
            <person name="Sharon I."/>
            <person name="Castelle C.J."/>
            <person name="Singh A."/>
            <person name="Wilkins M.J."/>
            <person name="Williams K.H."/>
            <person name="Banfield J.F."/>
        </authorList>
    </citation>
    <scope>NUCLEOTIDE SEQUENCE [LARGE SCALE GENOMIC DNA]</scope>
</reference>
<feature type="compositionally biased region" description="Polar residues" evidence="1">
    <location>
        <begin position="2231"/>
        <end position="2241"/>
    </location>
</feature>
<organism evidence="3 4">
    <name type="scientific">candidate division WWE3 bacterium GW2011_GWA1_41_8</name>
    <dbReference type="NCBI Taxonomy" id="1619103"/>
    <lineage>
        <taxon>Bacteria</taxon>
        <taxon>Katanobacteria</taxon>
    </lineage>
</organism>
<evidence type="ECO:0000256" key="1">
    <source>
        <dbReference type="SAM" id="MobiDB-lite"/>
    </source>
</evidence>
<comment type="caution">
    <text evidence="3">The sequence shown here is derived from an EMBL/GenBank/DDBJ whole genome shotgun (WGS) entry which is preliminary data.</text>
</comment>
<feature type="region of interest" description="Disordered" evidence="1">
    <location>
        <begin position="2223"/>
        <end position="2264"/>
    </location>
</feature>
<protein>
    <submittedName>
        <fullName evidence="3">Uncharacterized protein</fullName>
    </submittedName>
</protein>
<proteinExistence type="predicted"/>
<dbReference type="STRING" id="1619103.UU80_C0002G0017"/>
<dbReference type="InterPro" id="IPR013783">
    <property type="entry name" value="Ig-like_fold"/>
</dbReference>
<keyword evidence="2" id="KW-0812">Transmembrane</keyword>
<name>A0A0G0XD41_UNCKA</name>
<evidence type="ECO:0000256" key="2">
    <source>
        <dbReference type="SAM" id="Phobius"/>
    </source>
</evidence>
<feature type="transmembrane region" description="Helical" evidence="2">
    <location>
        <begin position="2161"/>
        <end position="2181"/>
    </location>
</feature>
<dbReference type="Gene3D" id="2.60.40.10">
    <property type="entry name" value="Immunoglobulins"/>
    <property type="match status" value="1"/>
</dbReference>
<dbReference type="EMBL" id="LCCA01000002">
    <property type="protein sequence ID" value="KKS22785.1"/>
    <property type="molecule type" value="Genomic_DNA"/>
</dbReference>
<feature type="transmembrane region" description="Helical" evidence="2">
    <location>
        <begin position="2193"/>
        <end position="2212"/>
    </location>
</feature>
<gene>
    <name evidence="3" type="ORF">UU80_C0002G0017</name>
</gene>
<feature type="transmembrane region" description="Helical" evidence="2">
    <location>
        <begin position="2133"/>
        <end position="2154"/>
    </location>
</feature>
<feature type="region of interest" description="Disordered" evidence="1">
    <location>
        <begin position="1804"/>
        <end position="1836"/>
    </location>
</feature>
<dbReference type="SUPFAM" id="SSF63825">
    <property type="entry name" value="YWTD domain"/>
    <property type="match status" value="1"/>
</dbReference>
<dbReference type="Proteomes" id="UP000034920">
    <property type="component" value="Unassembled WGS sequence"/>
</dbReference>